<accession>A0ABT3JKG2</accession>
<evidence type="ECO:0000259" key="3">
    <source>
        <dbReference type="Pfam" id="PF13100"/>
    </source>
</evidence>
<dbReference type="InterPro" id="IPR050218">
    <property type="entry name" value="LptD"/>
</dbReference>
<keyword evidence="1" id="KW-0998">Cell outer membrane</keyword>
<feature type="domain" description="Organic solvent tolerance-like N-terminal" evidence="3">
    <location>
        <begin position="43"/>
        <end position="197"/>
    </location>
</feature>
<keyword evidence="5" id="KW-1185">Reference proteome</keyword>
<evidence type="ECO:0000256" key="1">
    <source>
        <dbReference type="ARBA" id="ARBA00023237"/>
    </source>
</evidence>
<feature type="signal peptide" evidence="2">
    <location>
        <begin position="1"/>
        <end position="17"/>
    </location>
</feature>
<proteinExistence type="predicted"/>
<feature type="chain" id="PRO_5045209398" evidence="2">
    <location>
        <begin position="18"/>
        <end position="578"/>
    </location>
</feature>
<evidence type="ECO:0000313" key="5">
    <source>
        <dbReference type="Proteomes" id="UP001209107"/>
    </source>
</evidence>
<organism evidence="4 5">
    <name type="scientific">Kaistella yananensis</name>
    <dbReference type="NCBI Taxonomy" id="2989820"/>
    <lineage>
        <taxon>Bacteria</taxon>
        <taxon>Pseudomonadati</taxon>
        <taxon>Bacteroidota</taxon>
        <taxon>Flavobacteriia</taxon>
        <taxon>Flavobacteriales</taxon>
        <taxon>Weeksellaceae</taxon>
        <taxon>Chryseobacterium group</taxon>
        <taxon>Kaistella</taxon>
    </lineage>
</organism>
<keyword evidence="2" id="KW-0732">Signal</keyword>
<evidence type="ECO:0000313" key="4">
    <source>
        <dbReference type="EMBL" id="MCW4451275.1"/>
    </source>
</evidence>
<dbReference type="RefSeq" id="WP_265143475.1">
    <property type="nucleotide sequence ID" value="NZ_JAPCHZ010000001.1"/>
</dbReference>
<dbReference type="EMBL" id="JAPCHZ010000001">
    <property type="protein sequence ID" value="MCW4451275.1"/>
    <property type="molecule type" value="Genomic_DNA"/>
</dbReference>
<comment type="caution">
    <text evidence="4">The sequence shown here is derived from an EMBL/GenBank/DDBJ whole genome shotgun (WGS) entry which is preliminary data.</text>
</comment>
<reference evidence="4 5" key="1">
    <citation type="submission" date="2022-10" db="EMBL/GenBank/DDBJ databases">
        <title>Kaistella sp. BT-6-1-3.</title>
        <authorList>
            <person name="Ai J."/>
            <person name="Deng Z."/>
        </authorList>
    </citation>
    <scope>NUCLEOTIDE SEQUENCE [LARGE SCALE GENOMIC DNA]</scope>
    <source>
        <strain evidence="4 5">BT6-1-3</strain>
    </source>
</reference>
<gene>
    <name evidence="4" type="ORF">OK344_03545</name>
</gene>
<dbReference type="InterPro" id="IPR005653">
    <property type="entry name" value="OstA-like_N"/>
</dbReference>
<evidence type="ECO:0000256" key="2">
    <source>
        <dbReference type="SAM" id="SignalP"/>
    </source>
</evidence>
<dbReference type="Proteomes" id="UP001209107">
    <property type="component" value="Unassembled WGS sequence"/>
</dbReference>
<dbReference type="Pfam" id="PF13100">
    <property type="entry name" value="OstA_2"/>
    <property type="match status" value="1"/>
</dbReference>
<name>A0ABT3JKG2_9FLAO</name>
<keyword evidence="1" id="KW-0472">Membrane</keyword>
<sequence>MKNLFVLFLLICVQFSAQIVTRPQDPLVKDPYFGTAQNATPGDKVRLIHSDFFQKNPQRYNGNPYFSGNVQFEHQGSLLTADEVIFYEEQNFIKATGNVKLQNADGSVITAGEMEYDGNSQKGIARKNVVLTDPRQTIKTETLYYDRISNKAYFNTGGTISDATNVMYTKSATYDLATKMIDFTGNVKINNPDYTVEGTNIKQNQVTNTADFFGPTTITNKNNPSNFIYTEKGSYNMNSKEVYLKKNSRIHYNGKVLTGDDMYFNQITGFGTAKGNVTLRDPAENRYMKGGYGEIYEKKDSAMMTERPYAVKILEKDSMYFSAQRILAYQKLDANDPLKKKSFLRAYRKARMYKSNIQVRADSLSFNETDGIMHLFGKPIAWSGEKQVTGDKIEAYFDTENEYIDSLKVVGNAFAISKADSLNLKDEFNQIKGKLMTVYYKENQISLAKVIGNAQAITYADDTNEKTKETERIGVALSTCGTIEAEFEENKVQIISCNVGANTDVYPMSKIAREKRFFPDFNWNTKDRLRKWQDIFLDTPEYEEIKYEPADTLYNQAQKAIDDAKAKEEAKKPKRVRK</sequence>
<dbReference type="Gene3D" id="2.60.450.10">
    <property type="entry name" value="Lipopolysaccharide (LPS) transport protein A like domain"/>
    <property type="match status" value="3"/>
</dbReference>
<dbReference type="PANTHER" id="PTHR30189">
    <property type="entry name" value="LPS-ASSEMBLY PROTEIN"/>
    <property type="match status" value="1"/>
</dbReference>
<dbReference type="PANTHER" id="PTHR30189:SF1">
    <property type="entry name" value="LPS-ASSEMBLY PROTEIN LPTD"/>
    <property type="match status" value="1"/>
</dbReference>
<protein>
    <submittedName>
        <fullName evidence="4">Organic solvent tolerance protein OstA</fullName>
    </submittedName>
</protein>